<sequence length="174" mass="19868">MAPSTAPDDAIGFEALFREHCQDLVRFAARFTRDTPAAENIVQDIFLKVWRDRTRLDAAGNIKAYIYKAVRNEALKHLRHVDVERRSAPELAVTCAAVKTPEDEWREQTTADLVHAAIERLPDRRRLIFTMNRFDRLTYAEIARVLEISVKTVETQMGRALTFLRAELAGSLGE</sequence>
<keyword evidence="4" id="KW-0804">Transcription</keyword>
<dbReference type="AlphaFoldDB" id="A0A382V4V8"/>
<comment type="similarity">
    <text evidence="1">Belongs to the sigma-70 factor family. ECF subfamily.</text>
</comment>
<dbReference type="GO" id="GO:0006352">
    <property type="term" value="P:DNA-templated transcription initiation"/>
    <property type="evidence" value="ECO:0007669"/>
    <property type="project" value="InterPro"/>
</dbReference>
<dbReference type="InterPro" id="IPR014327">
    <property type="entry name" value="RNA_pol_sigma70_bacteroid"/>
</dbReference>
<dbReference type="InterPro" id="IPR007627">
    <property type="entry name" value="RNA_pol_sigma70_r2"/>
</dbReference>
<evidence type="ECO:0000256" key="1">
    <source>
        <dbReference type="ARBA" id="ARBA00010641"/>
    </source>
</evidence>
<dbReference type="EMBL" id="UINC01149212">
    <property type="protein sequence ID" value="SVD41539.1"/>
    <property type="molecule type" value="Genomic_DNA"/>
</dbReference>
<evidence type="ECO:0000259" key="6">
    <source>
        <dbReference type="Pfam" id="PF08281"/>
    </source>
</evidence>
<dbReference type="GO" id="GO:0016987">
    <property type="term" value="F:sigma factor activity"/>
    <property type="evidence" value="ECO:0007669"/>
    <property type="project" value="UniProtKB-KW"/>
</dbReference>
<dbReference type="SUPFAM" id="SSF88659">
    <property type="entry name" value="Sigma3 and sigma4 domains of RNA polymerase sigma factors"/>
    <property type="match status" value="1"/>
</dbReference>
<dbReference type="InterPro" id="IPR039425">
    <property type="entry name" value="RNA_pol_sigma-70-like"/>
</dbReference>
<evidence type="ECO:0000259" key="5">
    <source>
        <dbReference type="Pfam" id="PF04542"/>
    </source>
</evidence>
<dbReference type="GO" id="GO:0003677">
    <property type="term" value="F:DNA binding"/>
    <property type="evidence" value="ECO:0007669"/>
    <property type="project" value="InterPro"/>
</dbReference>
<dbReference type="Pfam" id="PF04542">
    <property type="entry name" value="Sigma70_r2"/>
    <property type="match status" value="1"/>
</dbReference>
<dbReference type="InterPro" id="IPR013324">
    <property type="entry name" value="RNA_pol_sigma_r3/r4-like"/>
</dbReference>
<dbReference type="Gene3D" id="1.10.10.10">
    <property type="entry name" value="Winged helix-like DNA-binding domain superfamily/Winged helix DNA-binding domain"/>
    <property type="match status" value="1"/>
</dbReference>
<dbReference type="InterPro" id="IPR013249">
    <property type="entry name" value="RNA_pol_sigma70_r4_t2"/>
</dbReference>
<protein>
    <recommendedName>
        <fullName evidence="8">HTH luxR-type domain-containing protein</fullName>
    </recommendedName>
</protein>
<dbReference type="PANTHER" id="PTHR43133">
    <property type="entry name" value="RNA POLYMERASE ECF-TYPE SIGMA FACTO"/>
    <property type="match status" value="1"/>
</dbReference>
<keyword evidence="2" id="KW-0805">Transcription regulation</keyword>
<name>A0A382V4V8_9ZZZZ</name>
<feature type="domain" description="RNA polymerase sigma factor 70 region 4 type 2" evidence="6">
    <location>
        <begin position="113"/>
        <end position="164"/>
    </location>
</feature>
<evidence type="ECO:0000256" key="4">
    <source>
        <dbReference type="ARBA" id="ARBA00023163"/>
    </source>
</evidence>
<dbReference type="InterPro" id="IPR014284">
    <property type="entry name" value="RNA_pol_sigma-70_dom"/>
</dbReference>
<dbReference type="NCBIfam" id="TIGR02985">
    <property type="entry name" value="Sig70_bacteroi1"/>
    <property type="match status" value="1"/>
</dbReference>
<evidence type="ECO:0000256" key="2">
    <source>
        <dbReference type="ARBA" id="ARBA00023015"/>
    </source>
</evidence>
<dbReference type="Gene3D" id="1.10.1740.10">
    <property type="match status" value="1"/>
</dbReference>
<reference evidence="7" key="1">
    <citation type="submission" date="2018-05" db="EMBL/GenBank/DDBJ databases">
        <authorList>
            <person name="Lanie J.A."/>
            <person name="Ng W.-L."/>
            <person name="Kazmierczak K.M."/>
            <person name="Andrzejewski T.M."/>
            <person name="Davidsen T.M."/>
            <person name="Wayne K.J."/>
            <person name="Tettelin H."/>
            <person name="Glass J.I."/>
            <person name="Rusch D."/>
            <person name="Podicherti R."/>
            <person name="Tsui H.-C.T."/>
            <person name="Winkler M.E."/>
        </authorList>
    </citation>
    <scope>NUCLEOTIDE SEQUENCE</scope>
</reference>
<dbReference type="CDD" id="cd06171">
    <property type="entry name" value="Sigma70_r4"/>
    <property type="match status" value="1"/>
</dbReference>
<evidence type="ECO:0000256" key="3">
    <source>
        <dbReference type="ARBA" id="ARBA00023082"/>
    </source>
</evidence>
<dbReference type="InterPro" id="IPR013325">
    <property type="entry name" value="RNA_pol_sigma_r2"/>
</dbReference>
<evidence type="ECO:0008006" key="8">
    <source>
        <dbReference type="Google" id="ProtNLM"/>
    </source>
</evidence>
<keyword evidence="3" id="KW-0731">Sigma factor</keyword>
<dbReference type="Pfam" id="PF08281">
    <property type="entry name" value="Sigma70_r4_2"/>
    <property type="match status" value="1"/>
</dbReference>
<proteinExistence type="inferred from homology"/>
<dbReference type="PANTHER" id="PTHR43133:SF46">
    <property type="entry name" value="RNA POLYMERASE SIGMA-70 FACTOR ECF SUBFAMILY"/>
    <property type="match status" value="1"/>
</dbReference>
<feature type="domain" description="RNA polymerase sigma-70 region 2" evidence="5">
    <location>
        <begin position="16"/>
        <end position="80"/>
    </location>
</feature>
<dbReference type="InterPro" id="IPR036388">
    <property type="entry name" value="WH-like_DNA-bd_sf"/>
</dbReference>
<dbReference type="SUPFAM" id="SSF88946">
    <property type="entry name" value="Sigma2 domain of RNA polymerase sigma factors"/>
    <property type="match status" value="1"/>
</dbReference>
<accession>A0A382V4V8</accession>
<evidence type="ECO:0000313" key="7">
    <source>
        <dbReference type="EMBL" id="SVD41539.1"/>
    </source>
</evidence>
<organism evidence="7">
    <name type="scientific">marine metagenome</name>
    <dbReference type="NCBI Taxonomy" id="408172"/>
    <lineage>
        <taxon>unclassified sequences</taxon>
        <taxon>metagenomes</taxon>
        <taxon>ecological metagenomes</taxon>
    </lineage>
</organism>
<gene>
    <name evidence="7" type="ORF">METZ01_LOCUS394393</name>
</gene>
<dbReference type="NCBIfam" id="TIGR02937">
    <property type="entry name" value="sigma70-ECF"/>
    <property type="match status" value="1"/>
</dbReference>